<accession>A0AA35WL47</accession>
<dbReference type="Proteomes" id="UP001174909">
    <property type="component" value="Unassembled WGS sequence"/>
</dbReference>
<organism evidence="2 3">
    <name type="scientific">Geodia barretti</name>
    <name type="common">Barrett's horny sponge</name>
    <dbReference type="NCBI Taxonomy" id="519541"/>
    <lineage>
        <taxon>Eukaryota</taxon>
        <taxon>Metazoa</taxon>
        <taxon>Porifera</taxon>
        <taxon>Demospongiae</taxon>
        <taxon>Heteroscleromorpha</taxon>
        <taxon>Tetractinellida</taxon>
        <taxon>Astrophorina</taxon>
        <taxon>Geodiidae</taxon>
        <taxon>Geodia</taxon>
    </lineage>
</organism>
<evidence type="ECO:0000313" key="3">
    <source>
        <dbReference type="Proteomes" id="UP001174909"/>
    </source>
</evidence>
<evidence type="ECO:0000313" key="2">
    <source>
        <dbReference type="EMBL" id="CAI8024414.1"/>
    </source>
</evidence>
<dbReference type="AlphaFoldDB" id="A0AA35WL47"/>
<proteinExistence type="predicted"/>
<dbReference type="EMBL" id="CASHTH010002074">
    <property type="protein sequence ID" value="CAI8024414.1"/>
    <property type="molecule type" value="Genomic_DNA"/>
</dbReference>
<reference evidence="2" key="1">
    <citation type="submission" date="2023-03" db="EMBL/GenBank/DDBJ databases">
        <authorList>
            <person name="Steffen K."/>
            <person name="Cardenas P."/>
        </authorList>
    </citation>
    <scope>NUCLEOTIDE SEQUENCE</scope>
</reference>
<feature type="region of interest" description="Disordered" evidence="1">
    <location>
        <begin position="1"/>
        <end position="21"/>
    </location>
</feature>
<feature type="region of interest" description="Disordered" evidence="1">
    <location>
        <begin position="50"/>
        <end position="70"/>
    </location>
</feature>
<evidence type="ECO:0000256" key="1">
    <source>
        <dbReference type="SAM" id="MobiDB-lite"/>
    </source>
</evidence>
<protein>
    <submittedName>
        <fullName evidence="2">Uncharacterized protein</fullName>
    </submittedName>
</protein>
<sequence length="82" mass="8881">MMTVNSEVVTGSGDPTKLWERGSNMTGRWEGLCNMVVSSVARLKILSHHHHSSSPCSHASSCTTRSPLPSLLQCCPTESLLQ</sequence>
<keyword evidence="3" id="KW-1185">Reference proteome</keyword>
<comment type="caution">
    <text evidence="2">The sequence shown here is derived from an EMBL/GenBank/DDBJ whole genome shotgun (WGS) entry which is preliminary data.</text>
</comment>
<gene>
    <name evidence="2" type="ORF">GBAR_LOCUS14176</name>
</gene>
<name>A0AA35WL47_GEOBA</name>